<reference evidence="1" key="1">
    <citation type="submission" date="2020-05" db="EMBL/GenBank/DDBJ databases">
        <title>Large-scale comparative analyses of tick genomes elucidate their genetic diversity and vector capacities.</title>
        <authorList>
            <person name="Jia N."/>
            <person name="Wang J."/>
            <person name="Shi W."/>
            <person name="Du L."/>
            <person name="Sun Y."/>
            <person name="Zhan W."/>
            <person name="Jiang J."/>
            <person name="Wang Q."/>
            <person name="Zhang B."/>
            <person name="Ji P."/>
            <person name="Sakyi L.B."/>
            <person name="Cui X."/>
            <person name="Yuan T."/>
            <person name="Jiang B."/>
            <person name="Yang W."/>
            <person name="Lam T.T.-Y."/>
            <person name="Chang Q."/>
            <person name="Ding S."/>
            <person name="Wang X."/>
            <person name="Zhu J."/>
            <person name="Ruan X."/>
            <person name="Zhao L."/>
            <person name="Wei J."/>
            <person name="Que T."/>
            <person name="Du C."/>
            <person name="Cheng J."/>
            <person name="Dai P."/>
            <person name="Han X."/>
            <person name="Huang E."/>
            <person name="Gao Y."/>
            <person name="Liu J."/>
            <person name="Shao H."/>
            <person name="Ye R."/>
            <person name="Li L."/>
            <person name="Wei W."/>
            <person name="Wang X."/>
            <person name="Wang C."/>
            <person name="Yang T."/>
            <person name="Huo Q."/>
            <person name="Li W."/>
            <person name="Guo W."/>
            <person name="Chen H."/>
            <person name="Zhou L."/>
            <person name="Ni X."/>
            <person name="Tian J."/>
            <person name="Zhou Y."/>
            <person name="Sheng Y."/>
            <person name="Liu T."/>
            <person name="Pan Y."/>
            <person name="Xia L."/>
            <person name="Li J."/>
            <person name="Zhao F."/>
            <person name="Cao W."/>
        </authorList>
    </citation>
    <scope>NUCLEOTIDE SEQUENCE</scope>
    <source>
        <strain evidence="1">Dsil-2018</strain>
    </source>
</reference>
<sequence length="445" mass="48867">MGRKCFVPHCKTGYNTCHDKLSLFSAPKDDERRSAWQRAISRTDRLLQVTDYVCEKHFEPRFVVKTWTAQYKGRILASCPRRPGLLADAVPSIFPECTCSRSGTPKKKRPAKCQRAAASKRGTVTRVENNSPETLDNEPCSSAPSTPIGDDYMSIVEIHEVSSDSFPAANFQLFASLFDDLPLSCLPSKSWGYHKLEAGEVQSVVFSQLARVDASSRNNVSELLPSPCSQTTAESRLQEALRTGSTCLVTPRLVEIDQSMHVSVMLMGRPASVKELPHADPISTIEDVRAFLQNVDNLKLCAGGPSIVDYPQAKPSNAVVDIYYRWRHIECVLILPTDSPVCKKCLSLSDTLQTRPKRASARKWALLLPSQCPAAVCGDLDAADGCRHPVAIVGEGEKRVGEPDVPASAEEAERGDPPATDIVDHLSGHHAWSATHEADRRLPLI</sequence>
<dbReference type="EMBL" id="CM023470">
    <property type="protein sequence ID" value="KAH7979606.1"/>
    <property type="molecule type" value="Genomic_DNA"/>
</dbReference>
<protein>
    <submittedName>
        <fullName evidence="1">Uncharacterized protein</fullName>
    </submittedName>
</protein>
<keyword evidence="2" id="KW-1185">Reference proteome</keyword>
<evidence type="ECO:0000313" key="2">
    <source>
        <dbReference type="Proteomes" id="UP000821865"/>
    </source>
</evidence>
<name>A0ACB8DZ34_DERSI</name>
<organism evidence="1 2">
    <name type="scientific">Dermacentor silvarum</name>
    <name type="common">Tick</name>
    <dbReference type="NCBI Taxonomy" id="543639"/>
    <lineage>
        <taxon>Eukaryota</taxon>
        <taxon>Metazoa</taxon>
        <taxon>Ecdysozoa</taxon>
        <taxon>Arthropoda</taxon>
        <taxon>Chelicerata</taxon>
        <taxon>Arachnida</taxon>
        <taxon>Acari</taxon>
        <taxon>Parasitiformes</taxon>
        <taxon>Ixodida</taxon>
        <taxon>Ixodoidea</taxon>
        <taxon>Ixodidae</taxon>
        <taxon>Rhipicephalinae</taxon>
        <taxon>Dermacentor</taxon>
    </lineage>
</organism>
<dbReference type="Proteomes" id="UP000821865">
    <property type="component" value="Chromosome 1"/>
</dbReference>
<gene>
    <name evidence="1" type="ORF">HPB49_010068</name>
</gene>
<comment type="caution">
    <text evidence="1">The sequence shown here is derived from an EMBL/GenBank/DDBJ whole genome shotgun (WGS) entry which is preliminary data.</text>
</comment>
<evidence type="ECO:0000313" key="1">
    <source>
        <dbReference type="EMBL" id="KAH7979606.1"/>
    </source>
</evidence>
<accession>A0ACB8DZ34</accession>
<proteinExistence type="predicted"/>